<feature type="transmembrane region" description="Helical" evidence="4">
    <location>
        <begin position="149"/>
        <end position="168"/>
    </location>
</feature>
<feature type="transmembrane region" description="Helical" evidence="4">
    <location>
        <begin position="12"/>
        <end position="29"/>
    </location>
</feature>
<accession>A0A5C1NMN9</accession>
<gene>
    <name evidence="6" type="ORF">E4T21_19200</name>
</gene>
<organism evidence="6 7">
    <name type="scientific">Halomonas binhaiensis</name>
    <dbReference type="NCBI Taxonomy" id="2562282"/>
    <lineage>
        <taxon>Bacteria</taxon>
        <taxon>Pseudomonadati</taxon>
        <taxon>Pseudomonadota</taxon>
        <taxon>Gammaproteobacteria</taxon>
        <taxon>Oceanospirillales</taxon>
        <taxon>Halomonadaceae</taxon>
        <taxon>Halomonas</taxon>
    </lineage>
</organism>
<dbReference type="InterPro" id="IPR020846">
    <property type="entry name" value="MFS_dom"/>
</dbReference>
<evidence type="ECO:0000256" key="4">
    <source>
        <dbReference type="SAM" id="Phobius"/>
    </source>
</evidence>
<feature type="transmembrane region" description="Helical" evidence="4">
    <location>
        <begin position="249"/>
        <end position="273"/>
    </location>
</feature>
<dbReference type="InterPro" id="IPR036259">
    <property type="entry name" value="MFS_trans_sf"/>
</dbReference>
<feature type="transmembrane region" description="Helical" evidence="4">
    <location>
        <begin position="308"/>
        <end position="332"/>
    </location>
</feature>
<evidence type="ECO:0000259" key="5">
    <source>
        <dbReference type="PROSITE" id="PS50850"/>
    </source>
</evidence>
<dbReference type="KEGG" id="hbh:E4T21_19200"/>
<sequence length="401" mass="42620">MQTSNGGPPLSQVPTGVWVLGFVSMLMDISSEMVHSLLPMFMVTTLGASALVVGLVEGLAESTALIVKVFSGVLSDYLGKRKGLTVFGYALGALTKPLFAMAPTAGIVLTARLLDRVGKGVRGAPRDALLADLTPAHIRGAAFGLRQSLDTVGAFLGPLLAVGLMLLWANDFRAVFWIAVIPGLASVALLIFGLHEPVHVSSDKRTNPVRRENLRRLTTPYWWVVGIGAVFALARFSEAFLVLRAQQSGVPIALVPLVMVAMSLVYALSAYPFGELSDRVSHRSLLALGLVVLIVADLVLAVDDHWSVILAGVALWGVHMGITQGLLARMVADTAPADLRGTAYGFFNLVSGIAMLFASVIAGFLWDQLGASVTFYAGAGFCIVALICLAWNPVRQPRTWS</sequence>
<proteinExistence type="predicted"/>
<feature type="transmembrane region" description="Helical" evidence="4">
    <location>
        <begin position="86"/>
        <end position="109"/>
    </location>
</feature>
<feature type="transmembrane region" description="Helical" evidence="4">
    <location>
        <begin position="285"/>
        <end position="302"/>
    </location>
</feature>
<evidence type="ECO:0000313" key="6">
    <source>
        <dbReference type="EMBL" id="QEM83445.1"/>
    </source>
</evidence>
<feature type="transmembrane region" description="Helical" evidence="4">
    <location>
        <begin position="344"/>
        <end position="366"/>
    </location>
</feature>
<dbReference type="GO" id="GO:0022857">
    <property type="term" value="F:transmembrane transporter activity"/>
    <property type="evidence" value="ECO:0007669"/>
    <property type="project" value="InterPro"/>
</dbReference>
<dbReference type="AlphaFoldDB" id="A0A5C1NMN9"/>
<keyword evidence="3 4" id="KW-0472">Membrane</keyword>
<feature type="domain" description="Major facilitator superfamily (MFS) profile" evidence="5">
    <location>
        <begin position="16"/>
        <end position="397"/>
    </location>
</feature>
<name>A0A5C1NMN9_9GAMM</name>
<dbReference type="Gene3D" id="1.20.1250.20">
    <property type="entry name" value="MFS general substrate transporter like domains"/>
    <property type="match status" value="2"/>
</dbReference>
<keyword evidence="1 4" id="KW-0812">Transmembrane</keyword>
<dbReference type="OrthoDB" id="9803985at2"/>
<dbReference type="PANTHER" id="PTHR23518:SF2">
    <property type="entry name" value="MAJOR FACILITATOR SUPERFAMILY TRANSPORTER"/>
    <property type="match status" value="1"/>
</dbReference>
<keyword evidence="7" id="KW-1185">Reference proteome</keyword>
<dbReference type="CDD" id="cd17370">
    <property type="entry name" value="MFS_MJ1317_like"/>
    <property type="match status" value="1"/>
</dbReference>
<feature type="transmembrane region" description="Helical" evidence="4">
    <location>
        <begin position="41"/>
        <end position="66"/>
    </location>
</feature>
<dbReference type="PROSITE" id="PS50850">
    <property type="entry name" value="MFS"/>
    <property type="match status" value="1"/>
</dbReference>
<protein>
    <submittedName>
        <fullName evidence="6">MFS transporter</fullName>
    </submittedName>
</protein>
<feature type="transmembrane region" description="Helical" evidence="4">
    <location>
        <begin position="372"/>
        <end position="391"/>
    </location>
</feature>
<dbReference type="PANTHER" id="PTHR23518">
    <property type="entry name" value="C-METHYLTRANSFERASE"/>
    <property type="match status" value="1"/>
</dbReference>
<feature type="transmembrane region" description="Helical" evidence="4">
    <location>
        <begin position="220"/>
        <end position="243"/>
    </location>
</feature>
<dbReference type="SUPFAM" id="SSF103473">
    <property type="entry name" value="MFS general substrate transporter"/>
    <property type="match status" value="1"/>
</dbReference>
<dbReference type="EMBL" id="CP038437">
    <property type="protein sequence ID" value="QEM83445.1"/>
    <property type="molecule type" value="Genomic_DNA"/>
</dbReference>
<evidence type="ECO:0000256" key="2">
    <source>
        <dbReference type="ARBA" id="ARBA00022989"/>
    </source>
</evidence>
<feature type="transmembrane region" description="Helical" evidence="4">
    <location>
        <begin position="174"/>
        <end position="195"/>
    </location>
</feature>
<dbReference type="Proteomes" id="UP000324285">
    <property type="component" value="Chromosome"/>
</dbReference>
<dbReference type="Pfam" id="PF07690">
    <property type="entry name" value="MFS_1"/>
    <property type="match status" value="2"/>
</dbReference>
<evidence type="ECO:0000313" key="7">
    <source>
        <dbReference type="Proteomes" id="UP000324285"/>
    </source>
</evidence>
<dbReference type="InterPro" id="IPR011701">
    <property type="entry name" value="MFS"/>
</dbReference>
<keyword evidence="2 4" id="KW-1133">Transmembrane helix</keyword>
<evidence type="ECO:0000256" key="1">
    <source>
        <dbReference type="ARBA" id="ARBA00022692"/>
    </source>
</evidence>
<reference evidence="6" key="1">
    <citation type="submission" date="2021-02" db="EMBL/GenBank/DDBJ databases">
        <title>Strain Y2R2, a novel species of the genus Halomonas.</title>
        <authorList>
            <person name="Huang H."/>
        </authorList>
    </citation>
    <scope>NUCLEOTIDE SEQUENCE</scope>
    <source>
        <strain evidence="6">Y2R2</strain>
    </source>
</reference>
<evidence type="ECO:0000256" key="3">
    <source>
        <dbReference type="ARBA" id="ARBA00023136"/>
    </source>
</evidence>
<dbReference type="RefSeq" id="WP_149286567.1">
    <property type="nucleotide sequence ID" value="NZ_CP038437.2"/>
</dbReference>